<reference evidence="3" key="1">
    <citation type="submission" date="2012-02" db="EMBL/GenBank/DDBJ databases">
        <title>Complete sequence of Desulfitobacterium dichloroeliminans LMG P-21439.</title>
        <authorList>
            <person name="Lucas S."/>
            <person name="Han J."/>
            <person name="Lapidus A."/>
            <person name="Cheng J.-F."/>
            <person name="Goodwin L."/>
            <person name="Pitluck S."/>
            <person name="Peters L."/>
            <person name="Ovchinnikova G."/>
            <person name="Teshima H."/>
            <person name="Detter J.C."/>
            <person name="Han C."/>
            <person name="Tapia R."/>
            <person name="Land M."/>
            <person name="Hauser L."/>
            <person name="Kyrpides N."/>
            <person name="Ivanova N."/>
            <person name="Pagani I."/>
            <person name="Kruse T."/>
            <person name="de Vos W.M."/>
            <person name="Boon N."/>
            <person name="Smidt H."/>
            <person name="Woyke T."/>
        </authorList>
    </citation>
    <scope>NUCLEOTIDE SEQUENCE [LARGE SCALE GENOMIC DNA]</scope>
    <source>
        <strain evidence="3">LMG P-21439 / DCA1</strain>
    </source>
</reference>
<evidence type="ECO:0000259" key="1">
    <source>
        <dbReference type="Pfam" id="PF13788"/>
    </source>
</evidence>
<sequence length="119" mass="13628">MDYQIISSNDKKYLEIISSTTPMRSESDALELVSLCGENDTDLVMIHYAALSEDFFELKTKVAGDILQKLMNYRIKAVAVIPDEIIQKGRFRELALEMNKGPHFRMVASREEAEAWLLQ</sequence>
<dbReference type="STRING" id="871963.Desdi_0365"/>
<protein>
    <recommendedName>
        <fullName evidence="1">DUF4180 domain-containing protein</fullName>
    </recommendedName>
</protein>
<feature type="domain" description="DUF4180" evidence="1">
    <location>
        <begin position="9"/>
        <end position="117"/>
    </location>
</feature>
<dbReference type="EMBL" id="CP003344">
    <property type="protein sequence ID" value="AGA67911.1"/>
    <property type="molecule type" value="Genomic_DNA"/>
</dbReference>
<dbReference type="eggNOG" id="COG1695">
    <property type="taxonomic scope" value="Bacteria"/>
</dbReference>
<organism evidence="2 3">
    <name type="scientific">Desulfitobacterium dichloroeliminans (strain LMG P-21439 / DCA1)</name>
    <dbReference type="NCBI Taxonomy" id="871963"/>
    <lineage>
        <taxon>Bacteria</taxon>
        <taxon>Bacillati</taxon>
        <taxon>Bacillota</taxon>
        <taxon>Clostridia</taxon>
        <taxon>Eubacteriales</taxon>
        <taxon>Desulfitobacteriaceae</taxon>
        <taxon>Desulfitobacterium</taxon>
    </lineage>
</organism>
<name>L0F5H6_DESDL</name>
<dbReference type="InterPro" id="IPR025438">
    <property type="entry name" value="DUF4180"/>
</dbReference>
<dbReference type="KEGG" id="ddl:Desdi_0365"/>
<keyword evidence="3" id="KW-1185">Reference proteome</keyword>
<evidence type="ECO:0000313" key="2">
    <source>
        <dbReference type="EMBL" id="AGA67911.1"/>
    </source>
</evidence>
<evidence type="ECO:0000313" key="3">
    <source>
        <dbReference type="Proteomes" id="UP000010797"/>
    </source>
</evidence>
<gene>
    <name evidence="2" type="ordered locus">Desdi_0365</name>
</gene>
<proteinExistence type="predicted"/>
<dbReference type="Pfam" id="PF13788">
    <property type="entry name" value="DUF4180"/>
    <property type="match status" value="1"/>
</dbReference>
<dbReference type="AlphaFoldDB" id="L0F5H6"/>
<dbReference type="HOGENOM" id="CLU_151995_2_1_9"/>
<dbReference type="Proteomes" id="UP000010797">
    <property type="component" value="Chromosome"/>
</dbReference>
<accession>L0F5H6</accession>
<dbReference type="RefSeq" id="WP_015260918.1">
    <property type="nucleotide sequence ID" value="NC_019903.1"/>
</dbReference>